<dbReference type="PANTHER" id="PTHR33993:SF1">
    <property type="entry name" value="GLYOXALASE FAMILY PROTEIN"/>
    <property type="match status" value="1"/>
</dbReference>
<dbReference type="SUPFAM" id="SSF54593">
    <property type="entry name" value="Glyoxalase/Bleomycin resistance protein/Dihydroxybiphenyl dioxygenase"/>
    <property type="match status" value="1"/>
</dbReference>
<dbReference type="PANTHER" id="PTHR33993">
    <property type="entry name" value="GLYOXALASE-RELATED"/>
    <property type="match status" value="1"/>
</dbReference>
<dbReference type="Pfam" id="PF00903">
    <property type="entry name" value="Glyoxalase"/>
    <property type="match status" value="1"/>
</dbReference>
<dbReference type="RefSeq" id="WP_076732931.1">
    <property type="nucleotide sequence ID" value="NZ_CP019352.1"/>
</dbReference>
<proteinExistence type="predicted"/>
<dbReference type="Gene3D" id="3.10.180.10">
    <property type="entry name" value="2,3-Dihydroxybiphenyl 1,2-Dioxygenase, domain 1"/>
    <property type="match status" value="1"/>
</dbReference>
<name>A0AAC9LM13_9FLAO</name>
<dbReference type="InterPro" id="IPR052164">
    <property type="entry name" value="Anthracycline_SecMetBiosynth"/>
</dbReference>
<keyword evidence="3" id="KW-1185">Reference proteome</keyword>
<dbReference type="GO" id="GO:0051213">
    <property type="term" value="F:dioxygenase activity"/>
    <property type="evidence" value="ECO:0007669"/>
    <property type="project" value="UniProtKB-KW"/>
</dbReference>
<dbReference type="EMBL" id="CP019352">
    <property type="protein sequence ID" value="APY00063.1"/>
    <property type="molecule type" value="Genomic_DNA"/>
</dbReference>
<dbReference type="AlphaFoldDB" id="A0AAC9LM13"/>
<sequence>MTKPKNNTINYLEFKAHNLAITKQFYNNVFGWEFTDYGENYMSFSCEKSGIDGGFEKTEDVIVNGVLVVLYHDNLIEIKQQIINFGGSIKVDIFSFPGGRRFQFLDPSGNELAVWSYNK</sequence>
<evidence type="ECO:0000313" key="3">
    <source>
        <dbReference type="Proteomes" id="UP000187506"/>
    </source>
</evidence>
<gene>
    <name evidence="2" type="ORF">BWR22_06985</name>
</gene>
<protein>
    <submittedName>
        <fullName evidence="2">Glyoxalase/bleomycin resistance/extradiol dioxygenase family protein</fullName>
    </submittedName>
</protein>
<reference evidence="2 3" key="1">
    <citation type="submission" date="2017-01" db="EMBL/GenBank/DDBJ databases">
        <title>Complete genome of Lacinutrix venerupis DOK2-8 isolated from seawater in Dokdo.</title>
        <authorList>
            <person name="Chi W.-J."/>
            <person name="Kim J.H."/>
        </authorList>
    </citation>
    <scope>NUCLEOTIDE SEQUENCE [LARGE SCALE GENOMIC DNA]</scope>
    <source>
        <strain evidence="2 3">DOK2-8</strain>
    </source>
</reference>
<dbReference type="Proteomes" id="UP000187506">
    <property type="component" value="Chromosome"/>
</dbReference>
<accession>A0AAC9LM13</accession>
<dbReference type="KEGG" id="lvn:BWR22_06985"/>
<evidence type="ECO:0000313" key="2">
    <source>
        <dbReference type="EMBL" id="APY00063.1"/>
    </source>
</evidence>
<dbReference type="InterPro" id="IPR029068">
    <property type="entry name" value="Glyas_Bleomycin-R_OHBP_Dase"/>
</dbReference>
<evidence type="ECO:0000259" key="1">
    <source>
        <dbReference type="Pfam" id="PF00903"/>
    </source>
</evidence>
<feature type="domain" description="Glyoxalase/fosfomycin resistance/dioxygenase" evidence="1">
    <location>
        <begin position="9"/>
        <end position="113"/>
    </location>
</feature>
<keyword evidence="2" id="KW-0560">Oxidoreductase</keyword>
<keyword evidence="2" id="KW-0223">Dioxygenase</keyword>
<organism evidence="2 3">
    <name type="scientific">Lacinutrix venerupis</name>
    <dbReference type="NCBI Taxonomy" id="1486034"/>
    <lineage>
        <taxon>Bacteria</taxon>
        <taxon>Pseudomonadati</taxon>
        <taxon>Bacteroidota</taxon>
        <taxon>Flavobacteriia</taxon>
        <taxon>Flavobacteriales</taxon>
        <taxon>Flavobacteriaceae</taxon>
        <taxon>Lacinutrix</taxon>
    </lineage>
</organism>
<dbReference type="InterPro" id="IPR004360">
    <property type="entry name" value="Glyas_Fos-R_dOase_dom"/>
</dbReference>